<feature type="compositionally biased region" description="Basic and acidic residues" evidence="1">
    <location>
        <begin position="1533"/>
        <end position="1557"/>
    </location>
</feature>
<feature type="compositionally biased region" description="Low complexity" evidence="1">
    <location>
        <begin position="1180"/>
        <end position="1198"/>
    </location>
</feature>
<proteinExistence type="predicted"/>
<feature type="compositionally biased region" description="Polar residues" evidence="1">
    <location>
        <begin position="133"/>
        <end position="152"/>
    </location>
</feature>
<dbReference type="RefSeq" id="XP_013229210.1">
    <property type="nucleotide sequence ID" value="XM_013373756.1"/>
</dbReference>
<feature type="compositionally biased region" description="Polar residues" evidence="1">
    <location>
        <begin position="507"/>
        <end position="523"/>
    </location>
</feature>
<protein>
    <submittedName>
        <fullName evidence="3">SAC3/GANP family protein, putative</fullName>
    </submittedName>
</protein>
<name>U6KQ34_EIMTE</name>
<feature type="region of interest" description="Disordered" evidence="1">
    <location>
        <begin position="2373"/>
        <end position="2401"/>
    </location>
</feature>
<organism evidence="3 4">
    <name type="scientific">Eimeria tenella</name>
    <name type="common">Coccidian parasite</name>
    <dbReference type="NCBI Taxonomy" id="5802"/>
    <lineage>
        <taxon>Eukaryota</taxon>
        <taxon>Sar</taxon>
        <taxon>Alveolata</taxon>
        <taxon>Apicomplexa</taxon>
        <taxon>Conoidasida</taxon>
        <taxon>Coccidia</taxon>
        <taxon>Eucoccidiorida</taxon>
        <taxon>Eimeriorina</taxon>
        <taxon>Eimeriidae</taxon>
        <taxon>Eimeria</taxon>
    </lineage>
</organism>
<dbReference type="PANTHER" id="PTHR12436:SF3">
    <property type="entry name" value="GERMINAL-CENTER ASSOCIATED NUCLEAR PROTEIN"/>
    <property type="match status" value="1"/>
</dbReference>
<dbReference type="GO" id="GO:0005737">
    <property type="term" value="C:cytoplasm"/>
    <property type="evidence" value="ECO:0007669"/>
    <property type="project" value="TreeGrafter"/>
</dbReference>
<dbReference type="VEuPathDB" id="ToxoDB:ETH2_1344000"/>
<feature type="compositionally biased region" description="Low complexity" evidence="1">
    <location>
        <begin position="524"/>
        <end position="545"/>
    </location>
</feature>
<dbReference type="Proteomes" id="UP000030747">
    <property type="component" value="Unassembled WGS sequence"/>
</dbReference>
<accession>U6KQ34</accession>
<dbReference type="Pfam" id="PF03399">
    <property type="entry name" value="SAC3_GANP"/>
    <property type="match status" value="1"/>
</dbReference>
<dbReference type="PANTHER" id="PTHR12436">
    <property type="entry name" value="80 KDA MCM3-ASSOCIATED PROTEIN"/>
    <property type="match status" value="1"/>
</dbReference>
<feature type="compositionally biased region" description="Low complexity" evidence="1">
    <location>
        <begin position="153"/>
        <end position="171"/>
    </location>
</feature>
<feature type="region of interest" description="Disordered" evidence="1">
    <location>
        <begin position="428"/>
        <end position="545"/>
    </location>
</feature>
<feature type="compositionally biased region" description="Low complexity" evidence="1">
    <location>
        <begin position="1206"/>
        <end position="1218"/>
    </location>
</feature>
<feature type="compositionally biased region" description="Polar residues" evidence="1">
    <location>
        <begin position="172"/>
        <end position="193"/>
    </location>
</feature>
<reference evidence="3" key="1">
    <citation type="submission" date="2013-10" db="EMBL/GenBank/DDBJ databases">
        <title>Genomic analysis of the causative agents of coccidiosis in chickens.</title>
        <authorList>
            <person name="Reid A.J."/>
            <person name="Blake D."/>
            <person name="Billington K."/>
            <person name="Browne H."/>
            <person name="Dunn M."/>
            <person name="Hung S."/>
            <person name="Kawahara F."/>
            <person name="Miranda-Saavedra D."/>
            <person name="Mourier T."/>
            <person name="Nagra H."/>
            <person name="Otto T.D."/>
            <person name="Rawlings N."/>
            <person name="Sanchez A."/>
            <person name="Sanders M."/>
            <person name="Subramaniam C."/>
            <person name="Tay Y."/>
            <person name="Dear P."/>
            <person name="Doerig C."/>
            <person name="Gruber A."/>
            <person name="Parkinson J."/>
            <person name="Shirley M."/>
            <person name="Wan K.L."/>
            <person name="Berriman M."/>
            <person name="Tomley F."/>
            <person name="Pain A."/>
        </authorList>
    </citation>
    <scope>NUCLEOTIDE SEQUENCE [LARGE SCALE GENOMIC DNA]</scope>
    <source>
        <strain evidence="3">Houghton</strain>
    </source>
</reference>
<evidence type="ECO:0000259" key="2">
    <source>
        <dbReference type="Pfam" id="PF03399"/>
    </source>
</evidence>
<dbReference type="OrthoDB" id="348832at2759"/>
<feature type="region of interest" description="Disordered" evidence="1">
    <location>
        <begin position="1478"/>
        <end position="1580"/>
    </location>
</feature>
<evidence type="ECO:0000313" key="4">
    <source>
        <dbReference type="Proteomes" id="UP000030747"/>
    </source>
</evidence>
<feature type="compositionally biased region" description="Basic and acidic residues" evidence="1">
    <location>
        <begin position="1507"/>
        <end position="1518"/>
    </location>
</feature>
<dbReference type="InterPro" id="IPR005062">
    <property type="entry name" value="SAC3/GANP/THP3_conserved"/>
</dbReference>
<reference evidence="3" key="2">
    <citation type="submission" date="2013-10" db="EMBL/GenBank/DDBJ databases">
        <authorList>
            <person name="Aslett M."/>
        </authorList>
    </citation>
    <scope>NUCLEOTIDE SEQUENCE [LARGE SCALE GENOMIC DNA]</scope>
    <source>
        <strain evidence="3">Houghton</strain>
    </source>
</reference>
<evidence type="ECO:0000313" key="3">
    <source>
        <dbReference type="EMBL" id="CDJ38372.1"/>
    </source>
</evidence>
<dbReference type="GeneID" id="25254431"/>
<feature type="compositionally biased region" description="Polar residues" evidence="1">
    <location>
        <begin position="200"/>
        <end position="211"/>
    </location>
</feature>
<feature type="compositionally biased region" description="Low complexity" evidence="1">
    <location>
        <begin position="1519"/>
        <end position="1532"/>
    </location>
</feature>
<feature type="compositionally biased region" description="Low complexity" evidence="1">
    <location>
        <begin position="1478"/>
        <end position="1487"/>
    </location>
</feature>
<dbReference type="Gene3D" id="1.25.40.990">
    <property type="match status" value="1"/>
</dbReference>
<feature type="region of interest" description="Disordered" evidence="1">
    <location>
        <begin position="1"/>
        <end position="22"/>
    </location>
</feature>
<dbReference type="GO" id="GO:0006406">
    <property type="term" value="P:mRNA export from nucleus"/>
    <property type="evidence" value="ECO:0007669"/>
    <property type="project" value="TreeGrafter"/>
</dbReference>
<feature type="region of interest" description="Disordered" evidence="1">
    <location>
        <begin position="1115"/>
        <end position="1146"/>
    </location>
</feature>
<dbReference type="GO" id="GO:0070390">
    <property type="term" value="C:transcription export complex 2"/>
    <property type="evidence" value="ECO:0007669"/>
    <property type="project" value="TreeGrafter"/>
</dbReference>
<dbReference type="InterPro" id="IPR045107">
    <property type="entry name" value="SAC3/GANP/THP3"/>
</dbReference>
<feature type="compositionally biased region" description="Gly residues" evidence="1">
    <location>
        <begin position="108"/>
        <end position="117"/>
    </location>
</feature>
<feature type="domain" description="SAC3/GANP/THP3 conserved" evidence="2">
    <location>
        <begin position="635"/>
        <end position="979"/>
    </location>
</feature>
<evidence type="ECO:0000256" key="1">
    <source>
        <dbReference type="SAM" id="MobiDB-lite"/>
    </source>
</evidence>
<feature type="region of interest" description="Disordered" evidence="1">
    <location>
        <begin position="557"/>
        <end position="578"/>
    </location>
</feature>
<keyword evidence="4" id="KW-1185">Reference proteome</keyword>
<feature type="compositionally biased region" description="Basic and acidic residues" evidence="1">
    <location>
        <begin position="1115"/>
        <end position="1131"/>
    </location>
</feature>
<feature type="region of interest" description="Disordered" evidence="1">
    <location>
        <begin position="1180"/>
        <end position="1225"/>
    </location>
</feature>
<feature type="region of interest" description="Disordered" evidence="1">
    <location>
        <begin position="84"/>
        <end position="117"/>
    </location>
</feature>
<feature type="compositionally biased region" description="Low complexity" evidence="1">
    <location>
        <begin position="2377"/>
        <end position="2389"/>
    </location>
</feature>
<feature type="region of interest" description="Disordered" evidence="1">
    <location>
        <begin position="133"/>
        <end position="211"/>
    </location>
</feature>
<sequence>MEGVPFSQIPPAPTEGVFRSAGTQLSESTGASLFRAPSISSATGVFSLGSTAGSPSPGALSSRINALLGSASAACGVPSPFTGPAAAESGHQAANSTGSSVFNASKPGNGGNGGPFGEAGGLGSQCLFASGTSSKSAGTHSESASAGISTRISVGGSKTGVATSGTSGTSSQVFATPSTGLFSNTVYGSNQDNGPAPNTGAPQSAGRSTASVVKATAPGLALQSVASGGSLFANNTNQRREGELSRICPTLLGVNFTAEGPSGSKLTNGDMLGGIPANSTPAMSTFADTSGALIPGASLQMGSAKGAVSCGKGLFATVLASESSGAALVKARSSDDKSGSTGLFKGVAYSGGERGTLFGGSVSGRNGASEGLIEASAGSGLSSRLPGGLDQNRASGGVLAGAAGQNVFFTGSRSSLFGVPAEGTFTAATNNSDRDVEGAVVSDSKGPSRPHEGSFGPFRSRGASLGFESSTEAETRPAGGSTGSRSNIFGLTDGHSRLANRCGIGPTASSGSQEGSHFTGSANSFSSMEASPEDSSSTKGNTNKSSVIAAHGRGRLCVPEGRAVPPPLPAPSGPEGNPMLQADLDDGALILRVQVVQQLQQVLQEGISSTLSTAAAAGNDPSLGGPFVGHLCGCCSTEEMLDKQQVSTASDFERLDATVPGDPEARIVNVHLAFSSFRRSDAGKPFKQSDTRPAVWCRRAVHALLTYFADADLTNGPQQQQQQQRQVLPRKEYLYCRPRPYTYIDVYNFLRDRLRACWQELTVQHVSPHRASIETLEISFRFLVLSEELLAGTPGFDAVSNHGLMQTCLDKLMQGYEATRAFRSKRDATAAAAAVAAATATENEGTVAKDVKALMDLLVYSSPYEGEFWGFRLLMLLSQEASDTALVSLLQRLPQQLQQDPSVRFALEAYRAFRALDLRRYVRLMREGPYLLCVMLHKFLPYARARFLAVLVLSRLTGGSRNPISPQRLSLLLGFDGEDGDMFPAFLAAYGIRTAVSPRGNRVCLLEETDKSLLQDLSSYKKAKGPRAPSAYLMSPAYLSRQQLLDPDYPAAAFPGGRQQQEQQQLQRLSAAELSKAFYFKQLHTPVQQQAQRYQQEQQQGQFTRFRRLQQLKLRQQEHNQRKTTSEKERQPLLWRQRSSDGKLHANSSTITATGVLSFQIPAVQKLHGLLKPREQFQQQLPQVPQGQQPSQAQLQEPPEAHQRAQQEQQEQSVSSSAWPSCQARQSAPNFQAAVVVSEKGPLGHHGCHVATATPRDQFASAGVTAVATVQPDAPTGHATSSENAKVAITEPSGKPNIVGLPEASEATVREPVAAPAADVEAQQLVIAALQRSKEKIELDSGQHDSCPPHIEASPVCSPSVAGPPAVKLATSPKWPAQSPGAAPVANIGTAATKPETGPEGIVGLRRWRRRRRSSGEDGSQLYASIQLTSVSAFQGATATIESVGRKSCVCLAEAAAAAPAGGCRAEVPLLLVEMPSSSAPSASAVPGVQQSTAVQEQQRQPQHRRQQQDEQQHEQRRQLQQLQQGQQLQQQQREKDHPQERAEQELPKDGSGKDPKSFQGGSGGHKQAPEAKTRAAGIKQASAITLKQDANVNDRTERALYTLRSPEEELLLLLQQQTEWPGQPFAAMLATAVGAAIQSLPTDAIRVPVSAKPEMPQHPQQQQLWNLQSIVVPRIFFKAVFFGLGRYAVEAMLLRMVVSAAEGQDCSSKSVAAPVLIHGTVTSGRGRQPLHSKLLLWPQQMVLTTKAPLPLPLFCSLHAIGCTSEKLHCTVEAAGTPRAENAEATNSDGNAYELDIEEAVGGAAMLLLPLPFLVELVSAAAQATLAPATANTADVLCGACRGMCPPVVQICPSTSLSSATASAFRAAEQHWEAAAAAVAHAVELQQLTQQDGQKSDSVIISIVFALCLPRQFFFTPEPAEAPASTVARMSYEDMVSAHPCQQNLQQLQEDKSQQKPQHRQPRQLVVSVDDEVHTACATVLAKLCQAICSKFPQLNHVAANLRVRCIAVVPKTAQPRNTRSYNGSSNTCSSTQRSCSCIQKALPLTRGLLQCLALDPWEGLRQSKHLRTLLRQRPVLLPQQQILVSGWAHLLDKALAAAAAVAATRARQSLNNTRLGTGLQRKPTCQEWSGELISAEAEGAAARVAADADVCAEAFRAGAAAAASFLQSCNSSLWLLPPAEWLLDLHERLQSTEQQRIQQRKTARQAVAAAALAGCFPSADTDALYKLAEPLLQKPLQEEQQLRETIRLLRTAYSKETGLSQLINLASLAGATTFMQERQQEKGQSLEAVFAAAFQAARRNAAAAVAGSKHLVLPHSVCRIFSAPSLYFWGTPALPQGLAATTAVLQEKPHQQEPLQNNIQIELLKRAESVGKQRHQLQNQHPQLQRQNVRQRQSQPYMEESRRLRRRVCRQAFKLIDDCMQYAAEETRYIGTLLERLRS</sequence>
<dbReference type="VEuPathDB" id="ToxoDB:ETH_00026675"/>
<gene>
    <name evidence="3" type="ORF">ETH_00026675</name>
</gene>
<feature type="compositionally biased region" description="Polar residues" evidence="1">
    <location>
        <begin position="92"/>
        <end position="103"/>
    </location>
</feature>
<dbReference type="EMBL" id="HG673835">
    <property type="protein sequence ID" value="CDJ38372.1"/>
    <property type="molecule type" value="Genomic_DNA"/>
</dbReference>